<dbReference type="GO" id="GO:0140114">
    <property type="term" value="P:cellular detoxification of fluoride"/>
    <property type="evidence" value="ECO:0007669"/>
    <property type="project" value="UniProtKB-UniRule"/>
</dbReference>
<reference evidence="12 13" key="1">
    <citation type="submission" date="2020-07" db="EMBL/GenBank/DDBJ databases">
        <title>Sequencing the genomes of 1000 actinobacteria strains.</title>
        <authorList>
            <person name="Klenk H.-P."/>
        </authorList>
    </citation>
    <scope>NUCLEOTIDE SEQUENCE [LARGE SCALE GENOMIC DNA]</scope>
    <source>
        <strain evidence="12 13">DSM 45763</strain>
    </source>
</reference>
<comment type="caution">
    <text evidence="12">The sequence shown here is derived from an EMBL/GenBank/DDBJ whole genome shotgun (WGS) entry which is preliminary data.</text>
</comment>
<evidence type="ECO:0000256" key="1">
    <source>
        <dbReference type="ARBA" id="ARBA00004651"/>
    </source>
</evidence>
<keyword evidence="4 10" id="KW-1133">Transmembrane helix</keyword>
<dbReference type="GO" id="GO:0046872">
    <property type="term" value="F:metal ion binding"/>
    <property type="evidence" value="ECO:0007669"/>
    <property type="project" value="UniProtKB-KW"/>
</dbReference>
<feature type="binding site" evidence="10">
    <location>
        <position position="99"/>
    </location>
    <ligand>
        <name>Na(+)</name>
        <dbReference type="ChEBI" id="CHEBI:29101"/>
        <note>structural</note>
    </ligand>
</feature>
<organism evidence="12 13">
    <name type="scientific">Streptosporangium sandarakinum</name>
    <dbReference type="NCBI Taxonomy" id="1260955"/>
    <lineage>
        <taxon>Bacteria</taxon>
        <taxon>Bacillati</taxon>
        <taxon>Actinomycetota</taxon>
        <taxon>Actinomycetes</taxon>
        <taxon>Streptosporangiales</taxon>
        <taxon>Streptosporangiaceae</taxon>
        <taxon>Streptosporangium</taxon>
    </lineage>
</organism>
<comment type="activity regulation">
    <text evidence="10">Na(+) is not transported, but it plays an essential structural role and its presence is essential for fluoride channel function.</text>
</comment>
<dbReference type="HAMAP" id="MF_00454">
    <property type="entry name" value="FluC"/>
    <property type="match status" value="1"/>
</dbReference>
<evidence type="ECO:0000256" key="11">
    <source>
        <dbReference type="SAM" id="MobiDB-lite"/>
    </source>
</evidence>
<dbReference type="GO" id="GO:0005886">
    <property type="term" value="C:plasma membrane"/>
    <property type="evidence" value="ECO:0007669"/>
    <property type="project" value="UniProtKB-SubCell"/>
</dbReference>
<accession>A0A852UP74</accession>
<feature type="transmembrane region" description="Helical" evidence="10">
    <location>
        <begin position="92"/>
        <end position="115"/>
    </location>
</feature>
<gene>
    <name evidence="10" type="primary">fluC</name>
    <name evidence="10" type="synonym">crcB</name>
    <name evidence="12" type="ORF">HDA43_000991</name>
</gene>
<keyword evidence="10" id="KW-0479">Metal-binding</keyword>
<comment type="subcellular location">
    <subcellularLocation>
        <location evidence="1 10">Cell membrane</location>
        <topology evidence="1 10">Multi-pass membrane protein</topology>
    </subcellularLocation>
</comment>
<evidence type="ECO:0000256" key="3">
    <source>
        <dbReference type="ARBA" id="ARBA00022692"/>
    </source>
</evidence>
<dbReference type="AlphaFoldDB" id="A0A852UP74"/>
<evidence type="ECO:0000313" key="12">
    <source>
        <dbReference type="EMBL" id="NYF38832.1"/>
    </source>
</evidence>
<feature type="compositionally biased region" description="Basic and acidic residues" evidence="11">
    <location>
        <begin position="199"/>
        <end position="210"/>
    </location>
</feature>
<evidence type="ECO:0000256" key="6">
    <source>
        <dbReference type="ARBA" id="ARBA00023303"/>
    </source>
</evidence>
<keyword evidence="6 10" id="KW-0407">Ion channel</keyword>
<feature type="compositionally biased region" description="Gly residues" evidence="11">
    <location>
        <begin position="154"/>
        <end position="170"/>
    </location>
</feature>
<feature type="transmembrane region" description="Helical" evidence="10">
    <location>
        <begin position="62"/>
        <end position="85"/>
    </location>
</feature>
<feature type="region of interest" description="Disordered" evidence="11">
    <location>
        <begin position="154"/>
        <end position="210"/>
    </location>
</feature>
<dbReference type="Proteomes" id="UP000576393">
    <property type="component" value="Unassembled WGS sequence"/>
</dbReference>
<comment type="similarity">
    <text evidence="7 10">Belongs to the fluoride channel Fluc/FEX (TC 1.A.43) family.</text>
</comment>
<feature type="transmembrane region" description="Helical" evidence="10">
    <location>
        <begin position="27"/>
        <end position="50"/>
    </location>
</feature>
<dbReference type="RefSeq" id="WP_179818527.1">
    <property type="nucleotide sequence ID" value="NZ_JACCCO010000001.1"/>
</dbReference>
<dbReference type="InterPro" id="IPR003691">
    <property type="entry name" value="FluC"/>
</dbReference>
<keyword evidence="10" id="KW-0813">Transport</keyword>
<keyword evidence="10" id="KW-0406">Ion transport</keyword>
<keyword evidence="10" id="KW-0915">Sodium</keyword>
<evidence type="ECO:0000313" key="13">
    <source>
        <dbReference type="Proteomes" id="UP000576393"/>
    </source>
</evidence>
<evidence type="ECO:0000256" key="7">
    <source>
        <dbReference type="ARBA" id="ARBA00035120"/>
    </source>
</evidence>
<keyword evidence="3 10" id="KW-0812">Transmembrane</keyword>
<comment type="function">
    <text evidence="9 10">Fluoride-specific ion channel. Important for reducing fluoride concentration in the cell, thus reducing its toxicity.</text>
</comment>
<evidence type="ECO:0000256" key="2">
    <source>
        <dbReference type="ARBA" id="ARBA00022475"/>
    </source>
</evidence>
<dbReference type="Pfam" id="PF02537">
    <property type="entry name" value="CRCB"/>
    <property type="match status" value="1"/>
</dbReference>
<evidence type="ECO:0000256" key="10">
    <source>
        <dbReference type="HAMAP-Rule" id="MF_00454"/>
    </source>
</evidence>
<name>A0A852UP74_9ACTN</name>
<evidence type="ECO:0000256" key="8">
    <source>
        <dbReference type="ARBA" id="ARBA00035585"/>
    </source>
</evidence>
<dbReference type="PANTHER" id="PTHR28259">
    <property type="entry name" value="FLUORIDE EXPORT PROTEIN 1-RELATED"/>
    <property type="match status" value="1"/>
</dbReference>
<keyword evidence="2 10" id="KW-1003">Cell membrane</keyword>
<comment type="catalytic activity">
    <reaction evidence="8">
        <text>fluoride(in) = fluoride(out)</text>
        <dbReference type="Rhea" id="RHEA:76159"/>
        <dbReference type="ChEBI" id="CHEBI:17051"/>
    </reaction>
    <physiologicalReaction direction="left-to-right" evidence="8">
        <dbReference type="Rhea" id="RHEA:76160"/>
    </physiologicalReaction>
</comment>
<dbReference type="PANTHER" id="PTHR28259:SF1">
    <property type="entry name" value="FLUORIDE EXPORT PROTEIN 1-RELATED"/>
    <property type="match status" value="1"/>
</dbReference>
<keyword evidence="13" id="KW-1185">Reference proteome</keyword>
<evidence type="ECO:0000256" key="9">
    <source>
        <dbReference type="ARBA" id="ARBA00049940"/>
    </source>
</evidence>
<evidence type="ECO:0000256" key="4">
    <source>
        <dbReference type="ARBA" id="ARBA00022989"/>
    </source>
</evidence>
<protein>
    <recommendedName>
        <fullName evidence="10">Fluoride-specific ion channel FluC</fullName>
    </recommendedName>
</protein>
<feature type="binding site" evidence="10">
    <location>
        <position position="102"/>
    </location>
    <ligand>
        <name>Na(+)</name>
        <dbReference type="ChEBI" id="CHEBI:29101"/>
        <note>structural</note>
    </ligand>
</feature>
<sequence length="210" mass="20975">MAAEPIDSDVDLTDERQRGELSRSHHAVLAFIAAGGAAGATARYGAGLLWPTPDGSFPWTTLGVNAVGCLLIGVLMAVLAAASAAPAWVRPFLGTGVLGGFTTFSTFSVDIQGLLLGGRPGVALAYLAVTPVAALIAVTAGSRVARGLLSGAGSGSETGVGAGAESGVGAGAVERRAPSEARRTREAERTRGPGGAGEGPERPRTDGRTR</sequence>
<feature type="compositionally biased region" description="Basic and acidic residues" evidence="11">
    <location>
        <begin position="173"/>
        <end position="191"/>
    </location>
</feature>
<evidence type="ECO:0000256" key="5">
    <source>
        <dbReference type="ARBA" id="ARBA00023136"/>
    </source>
</evidence>
<keyword evidence="5 10" id="KW-0472">Membrane</keyword>
<feature type="transmembrane region" description="Helical" evidence="10">
    <location>
        <begin position="121"/>
        <end position="140"/>
    </location>
</feature>
<dbReference type="GO" id="GO:0062054">
    <property type="term" value="F:fluoride channel activity"/>
    <property type="evidence" value="ECO:0007669"/>
    <property type="project" value="UniProtKB-UniRule"/>
</dbReference>
<dbReference type="EMBL" id="JACCCO010000001">
    <property type="protein sequence ID" value="NYF38832.1"/>
    <property type="molecule type" value="Genomic_DNA"/>
</dbReference>
<proteinExistence type="inferred from homology"/>